<dbReference type="Proteomes" id="UP000094296">
    <property type="component" value="Unassembled WGS sequence"/>
</dbReference>
<gene>
    <name evidence="2" type="ORF">BHF68_04435</name>
</gene>
<sequence>MRNNLVNNIIKAKLELTNSCIRTLPNPMRRQAEATKDAVLEALRTVTGEYLNEKENTKHTNKDSLQKVDID</sequence>
<dbReference type="AlphaFoldDB" id="A0A1E5G466"/>
<name>A0A1E5G466_9FIRM</name>
<evidence type="ECO:0000313" key="3">
    <source>
        <dbReference type="Proteomes" id="UP000094296"/>
    </source>
</evidence>
<keyword evidence="3" id="KW-1185">Reference proteome</keyword>
<dbReference type="EMBL" id="MIJE01000011">
    <property type="protein sequence ID" value="OEF97459.1"/>
    <property type="molecule type" value="Genomic_DNA"/>
</dbReference>
<comment type="caution">
    <text evidence="2">The sequence shown here is derived from an EMBL/GenBank/DDBJ whole genome shotgun (WGS) entry which is preliminary data.</text>
</comment>
<organism evidence="2 3">
    <name type="scientific">Desulfuribacillus alkaliarsenatis</name>
    <dbReference type="NCBI Taxonomy" id="766136"/>
    <lineage>
        <taxon>Bacteria</taxon>
        <taxon>Bacillati</taxon>
        <taxon>Bacillota</taxon>
        <taxon>Desulfuribacillia</taxon>
        <taxon>Desulfuribacillales</taxon>
        <taxon>Desulfuribacillaceae</taxon>
        <taxon>Desulfuribacillus</taxon>
    </lineage>
</organism>
<proteinExistence type="predicted"/>
<evidence type="ECO:0000256" key="1">
    <source>
        <dbReference type="SAM" id="MobiDB-lite"/>
    </source>
</evidence>
<dbReference type="RefSeq" id="WP_069642857.1">
    <property type="nucleotide sequence ID" value="NZ_MIJE01000011.1"/>
</dbReference>
<feature type="region of interest" description="Disordered" evidence="1">
    <location>
        <begin position="51"/>
        <end position="71"/>
    </location>
</feature>
<dbReference type="STRING" id="766136.BHF68_04435"/>
<evidence type="ECO:0000313" key="2">
    <source>
        <dbReference type="EMBL" id="OEF97459.1"/>
    </source>
</evidence>
<accession>A0A1E5G466</accession>
<protein>
    <submittedName>
        <fullName evidence="2">Uncharacterized protein</fullName>
    </submittedName>
</protein>
<reference evidence="2 3" key="1">
    <citation type="submission" date="2016-09" db="EMBL/GenBank/DDBJ databases">
        <title>Draft genome sequence for the type strain of Desulfuribacillus alkaliarsenatis AHT28, an obligately anaerobic, sulfidogenic bacterium isolated from Russian soda lake sediments.</title>
        <authorList>
            <person name="Abin C.A."/>
            <person name="Hollibaugh J.T."/>
        </authorList>
    </citation>
    <scope>NUCLEOTIDE SEQUENCE [LARGE SCALE GENOMIC DNA]</scope>
    <source>
        <strain evidence="2 3">AHT28</strain>
    </source>
</reference>